<evidence type="ECO:0000256" key="1">
    <source>
        <dbReference type="ARBA" id="ARBA00022617"/>
    </source>
</evidence>
<dbReference type="PROSITE" id="PS51007">
    <property type="entry name" value="CYTC"/>
    <property type="match status" value="1"/>
</dbReference>
<evidence type="ECO:0000259" key="6">
    <source>
        <dbReference type="PROSITE" id="PS51007"/>
    </source>
</evidence>
<keyword evidence="2 4" id="KW-0479">Metal-binding</keyword>
<evidence type="ECO:0000313" key="7">
    <source>
        <dbReference type="EMBL" id="STZ69954.1"/>
    </source>
</evidence>
<proteinExistence type="predicted"/>
<evidence type="ECO:0000256" key="2">
    <source>
        <dbReference type="ARBA" id="ARBA00022723"/>
    </source>
</evidence>
<keyword evidence="1 4" id="KW-0349">Heme</keyword>
<dbReference type="EMBL" id="UGQL01000002">
    <property type="protein sequence ID" value="STZ69954.1"/>
    <property type="molecule type" value="Genomic_DNA"/>
</dbReference>
<dbReference type="Gene3D" id="1.10.760.10">
    <property type="entry name" value="Cytochrome c-like domain"/>
    <property type="match status" value="1"/>
</dbReference>
<keyword evidence="3 4" id="KW-0408">Iron</keyword>
<dbReference type="GO" id="GO:0020037">
    <property type="term" value="F:heme binding"/>
    <property type="evidence" value="ECO:0007669"/>
    <property type="project" value="InterPro"/>
</dbReference>
<name>A0A378U5U4_MYROD</name>
<feature type="domain" description="Cytochrome c" evidence="6">
    <location>
        <begin position="55"/>
        <end position="136"/>
    </location>
</feature>
<dbReference type="InterPro" id="IPR036909">
    <property type="entry name" value="Cyt_c-like_dom_sf"/>
</dbReference>
<dbReference type="InterPro" id="IPR009056">
    <property type="entry name" value="Cyt_c-like_dom"/>
</dbReference>
<accession>A0A378U5U4</accession>
<keyword evidence="8" id="KW-1185">Reference proteome</keyword>
<dbReference type="Pfam" id="PF00034">
    <property type="entry name" value="Cytochrom_C"/>
    <property type="match status" value="1"/>
</dbReference>
<evidence type="ECO:0000256" key="5">
    <source>
        <dbReference type="SAM" id="Phobius"/>
    </source>
</evidence>
<keyword evidence="5" id="KW-0812">Transmembrane</keyword>
<gene>
    <name evidence="7" type="ORF">NCTC11179_03479</name>
</gene>
<evidence type="ECO:0000256" key="4">
    <source>
        <dbReference type="PROSITE-ProRule" id="PRU00433"/>
    </source>
</evidence>
<dbReference type="RefSeq" id="WP_115092555.1">
    <property type="nucleotide sequence ID" value="NZ_CP068107.1"/>
</dbReference>
<dbReference type="GO" id="GO:0009055">
    <property type="term" value="F:electron transfer activity"/>
    <property type="evidence" value="ECO:0007669"/>
    <property type="project" value="InterPro"/>
</dbReference>
<evidence type="ECO:0000256" key="3">
    <source>
        <dbReference type="ARBA" id="ARBA00023004"/>
    </source>
</evidence>
<protein>
    <submittedName>
        <fullName evidence="7">Cytochrome c</fullName>
    </submittedName>
</protein>
<dbReference type="Proteomes" id="UP000255024">
    <property type="component" value="Unassembled WGS sequence"/>
</dbReference>
<dbReference type="GO" id="GO:0046872">
    <property type="term" value="F:metal ion binding"/>
    <property type="evidence" value="ECO:0007669"/>
    <property type="project" value="UniProtKB-KW"/>
</dbReference>
<feature type="transmembrane region" description="Helical" evidence="5">
    <location>
        <begin position="7"/>
        <end position="32"/>
    </location>
</feature>
<dbReference type="SUPFAM" id="SSF46626">
    <property type="entry name" value="Cytochrome c"/>
    <property type="match status" value="1"/>
</dbReference>
<evidence type="ECO:0000313" key="8">
    <source>
        <dbReference type="Proteomes" id="UP000255024"/>
    </source>
</evidence>
<organism evidence="7 8">
    <name type="scientific">Myroides odoratus</name>
    <name type="common">Flavobacterium odoratum</name>
    <dbReference type="NCBI Taxonomy" id="256"/>
    <lineage>
        <taxon>Bacteria</taxon>
        <taxon>Pseudomonadati</taxon>
        <taxon>Bacteroidota</taxon>
        <taxon>Flavobacteriia</taxon>
        <taxon>Flavobacteriales</taxon>
        <taxon>Flavobacteriaceae</taxon>
        <taxon>Myroides</taxon>
    </lineage>
</organism>
<keyword evidence="5" id="KW-0472">Membrane</keyword>
<reference evidence="7 8" key="1">
    <citation type="submission" date="2018-06" db="EMBL/GenBank/DDBJ databases">
        <authorList>
            <consortium name="Pathogen Informatics"/>
            <person name="Doyle S."/>
        </authorList>
    </citation>
    <scope>NUCLEOTIDE SEQUENCE [LARGE SCALE GENOMIC DNA]</scope>
    <source>
        <strain evidence="7 8">NCTC11179</strain>
    </source>
</reference>
<dbReference type="AlphaFoldDB" id="A0A378U5U4"/>
<sequence length="136" mass="15560">MKTNRKYIVQFVWGVSGILIMALILFGGLFYFGEQQRTPVVINESGFCGVPNLPEDMQRGKELFDQNCFACHKLEINVLGPALKNTDHLVVHTWLFGEPNKKDQVEYGWMFHVQTFKDQISEAESLAISSYLNQTN</sequence>
<keyword evidence="5" id="KW-1133">Transmembrane helix</keyword>